<keyword evidence="1" id="KW-0472">Membrane</keyword>
<dbReference type="EMBL" id="NPBH01000079">
    <property type="protein sequence ID" value="PAE06394.1"/>
    <property type="molecule type" value="Genomic_DNA"/>
</dbReference>
<dbReference type="AlphaFoldDB" id="A0A268H961"/>
<evidence type="ECO:0000313" key="3">
    <source>
        <dbReference type="Proteomes" id="UP000216475"/>
    </source>
</evidence>
<feature type="non-terminal residue" evidence="2">
    <location>
        <position position="83"/>
    </location>
</feature>
<evidence type="ECO:0000256" key="1">
    <source>
        <dbReference type="SAM" id="Phobius"/>
    </source>
</evidence>
<keyword evidence="1" id="KW-1133">Transmembrane helix</keyword>
<proteinExistence type="predicted"/>
<comment type="caution">
    <text evidence="2">The sequence shown here is derived from an EMBL/GenBank/DDBJ whole genome shotgun (WGS) entry which is preliminary data.</text>
</comment>
<accession>A0A268H961</accession>
<feature type="transmembrane region" description="Helical" evidence="1">
    <location>
        <begin position="6"/>
        <end position="25"/>
    </location>
</feature>
<protein>
    <submittedName>
        <fullName evidence="2">Uncharacterized protein</fullName>
    </submittedName>
</protein>
<evidence type="ECO:0000313" key="2">
    <source>
        <dbReference type="EMBL" id="PAE06394.1"/>
    </source>
</evidence>
<feature type="transmembrane region" description="Helical" evidence="1">
    <location>
        <begin position="37"/>
        <end position="56"/>
    </location>
</feature>
<reference evidence="2 3" key="1">
    <citation type="submission" date="2017-07" db="EMBL/GenBank/DDBJ databases">
        <title>Isolation and whole genome analysis of endospore-forming bacteria from heroin.</title>
        <authorList>
            <person name="Kalinowski J."/>
            <person name="Ahrens B."/>
            <person name="Al-Dilaimi A."/>
            <person name="Winkler A."/>
            <person name="Wibberg D."/>
            <person name="Schleenbecker U."/>
            <person name="Ruckert C."/>
            <person name="Wolfel R."/>
            <person name="Grass G."/>
        </authorList>
    </citation>
    <scope>NUCLEOTIDE SEQUENCE [LARGE SCALE GENOMIC DNA]</scope>
    <source>
        <strain evidence="2 3">7509</strain>
    </source>
</reference>
<gene>
    <name evidence="2" type="ORF">CHI12_16695</name>
</gene>
<dbReference type="RefSeq" id="WP_141233248.1">
    <property type="nucleotide sequence ID" value="NZ_NPBH01000079.1"/>
</dbReference>
<sequence length="83" mass="8711">MESFLVILTLLALAGMVFFFVLALVKGKGNRRRNFAKSGGCLIALIVISIIGGSIIEEAPAAEKATAEASTDAAQKEAQEAEE</sequence>
<keyword evidence="1" id="KW-0812">Transmembrane</keyword>
<organism evidence="2 3">
    <name type="scientific">Terribacillus saccharophilus</name>
    <dbReference type="NCBI Taxonomy" id="361277"/>
    <lineage>
        <taxon>Bacteria</taxon>
        <taxon>Bacillati</taxon>
        <taxon>Bacillota</taxon>
        <taxon>Bacilli</taxon>
        <taxon>Bacillales</taxon>
        <taxon>Bacillaceae</taxon>
        <taxon>Terribacillus</taxon>
    </lineage>
</organism>
<dbReference type="Proteomes" id="UP000216475">
    <property type="component" value="Unassembled WGS sequence"/>
</dbReference>
<name>A0A268H961_9BACI</name>